<gene>
    <name evidence="2" type="ORF">CV102_18130</name>
</gene>
<comment type="caution">
    <text evidence="2">The sequence shown here is derived from an EMBL/GenBank/DDBJ whole genome shotgun (WGS) entry which is preliminary data.</text>
</comment>
<protein>
    <recommendedName>
        <fullName evidence="1">Glycosyl transferase family 1 domain-containing protein</fullName>
    </recommendedName>
</protein>
<evidence type="ECO:0000313" key="3">
    <source>
        <dbReference type="Proteomes" id="UP000766904"/>
    </source>
</evidence>
<dbReference type="PANTHER" id="PTHR45947">
    <property type="entry name" value="SULFOQUINOVOSYL TRANSFERASE SQD2"/>
    <property type="match status" value="1"/>
</dbReference>
<evidence type="ECO:0000259" key="1">
    <source>
        <dbReference type="Pfam" id="PF00534"/>
    </source>
</evidence>
<reference evidence="2" key="1">
    <citation type="submission" date="2017-11" db="EMBL/GenBank/DDBJ databases">
        <authorList>
            <person name="Kajale S.C."/>
            <person name="Sharma A."/>
        </authorList>
    </citation>
    <scope>NUCLEOTIDE SEQUENCE</scope>
    <source>
        <strain evidence="2">LS1_42</strain>
    </source>
</reference>
<dbReference type="RefSeq" id="WP_148859383.1">
    <property type="nucleotide sequence ID" value="NZ_PHNJ01000011.1"/>
</dbReference>
<dbReference type="OrthoDB" id="132546at2157"/>
<dbReference type="SUPFAM" id="SSF53756">
    <property type="entry name" value="UDP-Glycosyltransferase/glycogen phosphorylase"/>
    <property type="match status" value="1"/>
</dbReference>
<proteinExistence type="predicted"/>
<keyword evidence="3" id="KW-1185">Reference proteome</keyword>
<name>A0A8J8Q2I0_9EURY</name>
<dbReference type="Proteomes" id="UP000766904">
    <property type="component" value="Unassembled WGS sequence"/>
</dbReference>
<dbReference type="PANTHER" id="PTHR45947:SF3">
    <property type="entry name" value="SULFOQUINOVOSYL TRANSFERASE SQD2"/>
    <property type="match status" value="1"/>
</dbReference>
<dbReference type="AlphaFoldDB" id="A0A8J8Q2I0"/>
<evidence type="ECO:0000313" key="2">
    <source>
        <dbReference type="EMBL" id="TYL37233.1"/>
    </source>
</evidence>
<dbReference type="InterPro" id="IPR050194">
    <property type="entry name" value="Glycosyltransferase_grp1"/>
</dbReference>
<sequence>MNLESIKLLIVGGSGGRTGGTGIFVAEQKRNLEDIITVDVFPAGIGYAIDSKLSFLIGFFLSIIRLAKFPFQEKPDIVHINTSSSWGFYRNSFYVLFSYYVWECPVVIYTRGSGFDEFIRPNNRFDYYFKYLVLNSSDKILTLTDVQKKATEQYVSCKKAQVHRQCTEVEKYSPTYNQDQVHVLFLSNFHKRKGVSETVDAIDNLLQSSSTNSVNLEISFAGDGKYKSEIIELSQRHDCVEYHGFVTGEEKISLINNSTIFLLPTYSEGFPSAIIEAMAGGNAIITTDVSGIPEVIIDGKNGMIIEPRNSEDILEALEHLITSPDNVLEMAKRNRKDAVSNHDWETMTQSLLGLYIYLLSNRS</sequence>
<dbReference type="EMBL" id="PHNJ01000011">
    <property type="protein sequence ID" value="TYL37233.1"/>
    <property type="molecule type" value="Genomic_DNA"/>
</dbReference>
<accession>A0A8J8Q2I0</accession>
<dbReference type="Gene3D" id="3.40.50.2000">
    <property type="entry name" value="Glycogen Phosphorylase B"/>
    <property type="match status" value="2"/>
</dbReference>
<dbReference type="CDD" id="cd03801">
    <property type="entry name" value="GT4_PimA-like"/>
    <property type="match status" value="1"/>
</dbReference>
<feature type="domain" description="Glycosyl transferase family 1" evidence="1">
    <location>
        <begin position="177"/>
        <end position="336"/>
    </location>
</feature>
<dbReference type="InterPro" id="IPR001296">
    <property type="entry name" value="Glyco_trans_1"/>
</dbReference>
<organism evidence="2 3">
    <name type="scientific">Natronococcus pandeyae</name>
    <dbReference type="NCBI Taxonomy" id="2055836"/>
    <lineage>
        <taxon>Archaea</taxon>
        <taxon>Methanobacteriati</taxon>
        <taxon>Methanobacteriota</taxon>
        <taxon>Stenosarchaea group</taxon>
        <taxon>Halobacteria</taxon>
        <taxon>Halobacteriales</taxon>
        <taxon>Natrialbaceae</taxon>
        <taxon>Natronococcus</taxon>
    </lineage>
</organism>
<dbReference type="GO" id="GO:0016757">
    <property type="term" value="F:glycosyltransferase activity"/>
    <property type="evidence" value="ECO:0007669"/>
    <property type="project" value="InterPro"/>
</dbReference>
<dbReference type="Pfam" id="PF00534">
    <property type="entry name" value="Glycos_transf_1"/>
    <property type="match status" value="1"/>
</dbReference>